<dbReference type="Proteomes" id="UP000196230">
    <property type="component" value="Unassembled WGS sequence"/>
</dbReference>
<dbReference type="AlphaFoldDB" id="A0A1R4J3V5"/>
<protein>
    <submittedName>
        <fullName evidence="2">DUF3052 domain-containing protein</fullName>
    </submittedName>
</protein>
<reference evidence="1 3" key="1">
    <citation type="submission" date="2017-02" db="EMBL/GenBank/DDBJ databases">
        <authorList>
            <person name="Peterson S.W."/>
        </authorList>
    </citation>
    <scope>NUCLEOTIDE SEQUENCE [LARGE SCALE GENOMIC DNA]</scope>
    <source>
        <strain evidence="1 3">2B3F</strain>
    </source>
</reference>
<dbReference type="EMBL" id="FUKP01000041">
    <property type="protein sequence ID" value="SJN26722.1"/>
    <property type="molecule type" value="Genomic_DNA"/>
</dbReference>
<dbReference type="RefSeq" id="WP_067190255.1">
    <property type="nucleotide sequence ID" value="NZ_CP126965.1"/>
</dbReference>
<proteinExistence type="predicted"/>
<evidence type="ECO:0000313" key="1">
    <source>
        <dbReference type="EMBL" id="SJN26722.1"/>
    </source>
</evidence>
<name>A0A1R4J3V5_9MICC</name>
<gene>
    <name evidence="2" type="ORF">E4A49_00870</name>
    <name evidence="1" type="ORF">FM125_06320</name>
</gene>
<dbReference type="Proteomes" id="UP000297477">
    <property type="component" value="Unassembled WGS sequence"/>
</dbReference>
<reference evidence="2 4" key="2">
    <citation type="submission" date="2019-03" db="EMBL/GenBank/DDBJ databases">
        <title>Reclassification of Micrococcus aloeverae and Micrococcus yunnanensis as later heterotypic synonyms of Micrococcus luteus.</title>
        <authorList>
            <person name="Huang C.-H."/>
        </authorList>
    </citation>
    <scope>NUCLEOTIDE SEQUENCE [LARGE SCALE GENOMIC DNA]</scope>
    <source>
        <strain evidence="2 4">BCRC 12151</strain>
    </source>
</reference>
<sequence>MDAGSAATDAPRALLDELSLTAGQYVHEFGYDEDVDHGLRERLEGALGTELQPEEDQEPVDAVLVWWRAEDGDATDLADTLVDAQLSLEEGPVWVLTPRKGREGHVDPADVQEAATTAGLHATTGAGASEDWAAVKLVQKRGG</sequence>
<evidence type="ECO:0000313" key="2">
    <source>
        <dbReference type="EMBL" id="TFI01604.1"/>
    </source>
</evidence>
<evidence type="ECO:0000313" key="3">
    <source>
        <dbReference type="Proteomes" id="UP000196230"/>
    </source>
</evidence>
<dbReference type="Pfam" id="PF11253">
    <property type="entry name" value="DUF3052"/>
    <property type="match status" value="1"/>
</dbReference>
<evidence type="ECO:0000313" key="4">
    <source>
        <dbReference type="Proteomes" id="UP000297477"/>
    </source>
</evidence>
<keyword evidence="4" id="KW-1185">Reference proteome</keyword>
<dbReference type="EMBL" id="SPKT01000001">
    <property type="protein sequence ID" value="TFI01604.1"/>
    <property type="molecule type" value="Genomic_DNA"/>
</dbReference>
<dbReference type="InterPro" id="IPR021412">
    <property type="entry name" value="DUF3052"/>
</dbReference>
<organism evidence="1 3">
    <name type="scientific">Micrococcus lylae</name>
    <dbReference type="NCBI Taxonomy" id="1273"/>
    <lineage>
        <taxon>Bacteria</taxon>
        <taxon>Bacillati</taxon>
        <taxon>Actinomycetota</taxon>
        <taxon>Actinomycetes</taxon>
        <taxon>Micrococcales</taxon>
        <taxon>Micrococcaceae</taxon>
        <taxon>Micrococcus</taxon>
    </lineage>
</organism>
<accession>A0A1R4J3V5</accession>
<dbReference type="OrthoDB" id="5185945at2"/>